<organism evidence="2 3">
    <name type="scientific">Spartinivicinus marinus</name>
    <dbReference type="NCBI Taxonomy" id="2994442"/>
    <lineage>
        <taxon>Bacteria</taxon>
        <taxon>Pseudomonadati</taxon>
        <taxon>Pseudomonadota</taxon>
        <taxon>Gammaproteobacteria</taxon>
        <taxon>Oceanospirillales</taxon>
        <taxon>Zooshikellaceae</taxon>
        <taxon>Spartinivicinus</taxon>
    </lineage>
</organism>
<dbReference type="Gene3D" id="3.30.70.100">
    <property type="match status" value="1"/>
</dbReference>
<keyword evidence="2" id="KW-0503">Monooxygenase</keyword>
<dbReference type="GO" id="GO:0004497">
    <property type="term" value="F:monooxygenase activity"/>
    <property type="evidence" value="ECO:0007669"/>
    <property type="project" value="UniProtKB-KW"/>
</dbReference>
<reference evidence="2 3" key="1">
    <citation type="submission" date="2020-07" db="EMBL/GenBank/DDBJ databases">
        <title>Endozoicomonas sp. nov., isolated from sediment.</title>
        <authorList>
            <person name="Gu T."/>
        </authorList>
    </citation>
    <scope>NUCLEOTIDE SEQUENCE [LARGE SCALE GENOMIC DNA]</scope>
    <source>
        <strain evidence="2 3">SM1973</strain>
    </source>
</reference>
<dbReference type="InterPro" id="IPR011008">
    <property type="entry name" value="Dimeric_a/b-barrel"/>
</dbReference>
<name>A0A853IKK4_9GAMM</name>
<dbReference type="AlphaFoldDB" id="A0A853IKK4"/>
<keyword evidence="2" id="KW-0560">Oxidoreductase</keyword>
<evidence type="ECO:0000313" key="3">
    <source>
        <dbReference type="Proteomes" id="UP000569732"/>
    </source>
</evidence>
<comment type="caution">
    <text evidence="2">The sequence shown here is derived from an EMBL/GenBank/DDBJ whole genome shotgun (WGS) entry which is preliminary data.</text>
</comment>
<dbReference type="RefSeq" id="WP_180571586.1">
    <property type="nucleotide sequence ID" value="NZ_JACCKB010000107.1"/>
</dbReference>
<protein>
    <submittedName>
        <fullName evidence="2">Antibiotic biosynthesis monooxygenase</fullName>
    </submittedName>
</protein>
<dbReference type="PROSITE" id="PS51725">
    <property type="entry name" value="ABM"/>
    <property type="match status" value="1"/>
</dbReference>
<dbReference type="Proteomes" id="UP000569732">
    <property type="component" value="Unassembled WGS sequence"/>
</dbReference>
<dbReference type="InterPro" id="IPR007138">
    <property type="entry name" value="ABM_dom"/>
</dbReference>
<proteinExistence type="predicted"/>
<dbReference type="EMBL" id="JACCKB010000107">
    <property type="protein sequence ID" value="NYZ69605.1"/>
    <property type="molecule type" value="Genomic_DNA"/>
</dbReference>
<accession>A0A853IKK4</accession>
<keyword evidence="3" id="KW-1185">Reference proteome</keyword>
<dbReference type="SUPFAM" id="SSF54909">
    <property type="entry name" value="Dimeric alpha+beta barrel"/>
    <property type="match status" value="1"/>
</dbReference>
<feature type="domain" description="ABM" evidence="1">
    <location>
        <begin position="5"/>
        <end position="93"/>
    </location>
</feature>
<dbReference type="Pfam" id="PF03992">
    <property type="entry name" value="ABM"/>
    <property type="match status" value="1"/>
</dbReference>
<evidence type="ECO:0000259" key="1">
    <source>
        <dbReference type="PROSITE" id="PS51725"/>
    </source>
</evidence>
<dbReference type="PANTHER" id="PTHR33336">
    <property type="entry name" value="QUINOL MONOOXYGENASE YGIN-RELATED"/>
    <property type="match status" value="1"/>
</dbReference>
<evidence type="ECO:0000313" key="2">
    <source>
        <dbReference type="EMBL" id="NYZ69605.1"/>
    </source>
</evidence>
<gene>
    <name evidence="2" type="ORF">H0A36_26680</name>
</gene>
<dbReference type="PANTHER" id="PTHR33336:SF3">
    <property type="entry name" value="ABM DOMAIN-CONTAINING PROTEIN"/>
    <property type="match status" value="1"/>
</dbReference>
<sequence>MSNKLTVFVSIKVSEDAKQQVREELISLIRPTLKEPGCITFQMHESYNKNAHFIFYEEWANKEALQAHLASPHIKAYRNKTKNQILHTDIQVMRKYNT</sequence>
<dbReference type="InterPro" id="IPR050744">
    <property type="entry name" value="AI-2_Isomerase_LsrG"/>
</dbReference>